<dbReference type="Gramene" id="AET2Gv20737900.10">
    <property type="protein sequence ID" value="AET2Gv20737900.10"/>
    <property type="gene ID" value="AET2Gv20737900"/>
</dbReference>
<comment type="cofactor">
    <cofactor evidence="1">
        <name>Mg(2+)</name>
        <dbReference type="ChEBI" id="CHEBI:18420"/>
    </cofactor>
</comment>
<keyword evidence="4" id="KW-1185">Reference proteome</keyword>
<dbReference type="AlphaFoldDB" id="A0A453C561"/>
<reference evidence="3" key="3">
    <citation type="journal article" date="2017" name="Nature">
        <title>Genome sequence of the progenitor of the wheat D genome Aegilops tauschii.</title>
        <authorList>
            <person name="Luo M.C."/>
            <person name="Gu Y.Q."/>
            <person name="Puiu D."/>
            <person name="Wang H."/>
            <person name="Twardziok S.O."/>
            <person name="Deal K.R."/>
            <person name="Huo N."/>
            <person name="Zhu T."/>
            <person name="Wang L."/>
            <person name="Wang Y."/>
            <person name="McGuire P.E."/>
            <person name="Liu S."/>
            <person name="Long H."/>
            <person name="Ramasamy R.K."/>
            <person name="Rodriguez J.C."/>
            <person name="Van S.L."/>
            <person name="Yuan L."/>
            <person name="Wang Z."/>
            <person name="Xia Z."/>
            <person name="Xiao L."/>
            <person name="Anderson O.D."/>
            <person name="Ouyang S."/>
            <person name="Liang Y."/>
            <person name="Zimin A.V."/>
            <person name="Pertea G."/>
            <person name="Qi P."/>
            <person name="Bennetzen J.L."/>
            <person name="Dai X."/>
            <person name="Dawson M.W."/>
            <person name="Muller H.G."/>
            <person name="Kugler K."/>
            <person name="Rivarola-Duarte L."/>
            <person name="Spannagl M."/>
            <person name="Mayer K.F.X."/>
            <person name="Lu F.H."/>
            <person name="Bevan M.W."/>
            <person name="Leroy P."/>
            <person name="Li P."/>
            <person name="You F.M."/>
            <person name="Sun Q."/>
            <person name="Liu Z."/>
            <person name="Lyons E."/>
            <person name="Wicker T."/>
            <person name="Salzberg S.L."/>
            <person name="Devos K.M."/>
            <person name="Dvorak J."/>
        </authorList>
    </citation>
    <scope>NUCLEOTIDE SEQUENCE [LARGE SCALE GENOMIC DNA]</scope>
    <source>
        <strain evidence="3">cv. AL8/78</strain>
    </source>
</reference>
<keyword evidence="1" id="KW-0227">DNA damage</keyword>
<reference evidence="3" key="4">
    <citation type="submission" date="2019-03" db="UniProtKB">
        <authorList>
            <consortium name="EnsemblPlants"/>
        </authorList>
    </citation>
    <scope>IDENTIFICATION</scope>
</reference>
<evidence type="ECO:0000259" key="2">
    <source>
        <dbReference type="Pfam" id="PF05970"/>
    </source>
</evidence>
<comment type="similarity">
    <text evidence="1">Belongs to the helicase family.</text>
</comment>
<reference evidence="4" key="1">
    <citation type="journal article" date="2014" name="Science">
        <title>Ancient hybridizations among the ancestral genomes of bread wheat.</title>
        <authorList>
            <consortium name="International Wheat Genome Sequencing Consortium,"/>
            <person name="Marcussen T."/>
            <person name="Sandve S.R."/>
            <person name="Heier L."/>
            <person name="Spannagl M."/>
            <person name="Pfeifer M."/>
            <person name="Jakobsen K.S."/>
            <person name="Wulff B.B."/>
            <person name="Steuernagel B."/>
            <person name="Mayer K.F."/>
            <person name="Olsen O.A."/>
        </authorList>
    </citation>
    <scope>NUCLEOTIDE SEQUENCE [LARGE SCALE GENOMIC DNA]</scope>
    <source>
        <strain evidence="4">cv. AL8/78</strain>
    </source>
</reference>
<dbReference type="GO" id="GO:0006281">
    <property type="term" value="P:DNA repair"/>
    <property type="evidence" value="ECO:0007669"/>
    <property type="project" value="UniProtKB-KW"/>
</dbReference>
<reference evidence="4" key="2">
    <citation type="journal article" date="2017" name="Nat. Plants">
        <title>The Aegilops tauschii genome reveals multiple impacts of transposons.</title>
        <authorList>
            <person name="Zhao G."/>
            <person name="Zou C."/>
            <person name="Li K."/>
            <person name="Wang K."/>
            <person name="Li T."/>
            <person name="Gao L."/>
            <person name="Zhang X."/>
            <person name="Wang H."/>
            <person name="Yang Z."/>
            <person name="Liu X."/>
            <person name="Jiang W."/>
            <person name="Mao L."/>
            <person name="Kong X."/>
            <person name="Jiao Y."/>
            <person name="Jia J."/>
        </authorList>
    </citation>
    <scope>NUCLEOTIDE SEQUENCE [LARGE SCALE GENOMIC DNA]</scope>
    <source>
        <strain evidence="4">cv. AL8/78</strain>
    </source>
</reference>
<dbReference type="Pfam" id="PF05970">
    <property type="entry name" value="PIF1"/>
    <property type="match status" value="1"/>
</dbReference>
<keyword evidence="1" id="KW-0067">ATP-binding</keyword>
<dbReference type="SUPFAM" id="SSF52540">
    <property type="entry name" value="P-loop containing nucleoside triphosphate hydrolases"/>
    <property type="match status" value="1"/>
</dbReference>
<dbReference type="InterPro" id="IPR027417">
    <property type="entry name" value="P-loop_NTPase"/>
</dbReference>
<dbReference type="EnsemblPlants" id="AET2Gv20737900.10">
    <property type="protein sequence ID" value="AET2Gv20737900.10"/>
    <property type="gene ID" value="AET2Gv20737900"/>
</dbReference>
<dbReference type="GO" id="GO:0000723">
    <property type="term" value="P:telomere maintenance"/>
    <property type="evidence" value="ECO:0007669"/>
    <property type="project" value="InterPro"/>
</dbReference>
<dbReference type="InterPro" id="IPR010285">
    <property type="entry name" value="DNA_helicase_pif1-like_DEAD"/>
</dbReference>
<dbReference type="Gramene" id="AET2Gv20737900.11">
    <property type="protein sequence ID" value="AET2Gv20737900.11"/>
    <property type="gene ID" value="AET2Gv20737900"/>
</dbReference>
<dbReference type="Gramene" id="AET2Gv20737900.8">
    <property type="protein sequence ID" value="AET2Gv20737900.8"/>
    <property type="gene ID" value="AET2Gv20737900"/>
</dbReference>
<keyword evidence="1" id="KW-0234">DNA repair</keyword>
<dbReference type="EnsemblPlants" id="AET2Gv20737900.8">
    <property type="protein sequence ID" value="AET2Gv20737900.8"/>
    <property type="gene ID" value="AET2Gv20737900"/>
</dbReference>
<keyword evidence="1" id="KW-0233">DNA recombination</keyword>
<dbReference type="GO" id="GO:0043139">
    <property type="term" value="F:5'-3' DNA helicase activity"/>
    <property type="evidence" value="ECO:0007669"/>
    <property type="project" value="UniProtKB-EC"/>
</dbReference>
<keyword evidence="1" id="KW-0378">Hydrolase</keyword>
<dbReference type="Gene3D" id="3.40.50.300">
    <property type="entry name" value="P-loop containing nucleotide triphosphate hydrolases"/>
    <property type="match status" value="1"/>
</dbReference>
<comment type="catalytic activity">
    <reaction evidence="1">
        <text>ATP + H2O = ADP + phosphate + H(+)</text>
        <dbReference type="Rhea" id="RHEA:13065"/>
        <dbReference type="ChEBI" id="CHEBI:15377"/>
        <dbReference type="ChEBI" id="CHEBI:15378"/>
        <dbReference type="ChEBI" id="CHEBI:30616"/>
        <dbReference type="ChEBI" id="CHEBI:43474"/>
        <dbReference type="ChEBI" id="CHEBI:456216"/>
        <dbReference type="EC" id="5.6.2.3"/>
    </reaction>
</comment>
<dbReference type="EnsemblPlants" id="AET2Gv20737900.11">
    <property type="protein sequence ID" value="AET2Gv20737900.11"/>
    <property type="gene ID" value="AET2Gv20737900"/>
</dbReference>
<sequence length="280" mass="31670">MRQAGKTLKDYPDIELSNAIELEQLGNRMIDEELSYDMEALKSEHQTIIRNLNHGQKMAFDAIIESAERGLGKQIFVEGYGGTGKTYLWKAITTKLRSEGKIVLAVASSGIAALLLQGGRTAHSRFHIPINITEESTCEIKQGSYLAELVKKTSLILWDEAPMANKHCFEALDKSLKDILRFTNQNSDERPFGGMTVVLGGDFIQILPVITKGKREHIVNASIKRSYLWKHFEIFRITQNMRLKCLSEDPIQRQNVAEFAVWILQIGDGKKKQMMKEMIG</sequence>
<dbReference type="GO" id="GO:0005524">
    <property type="term" value="F:ATP binding"/>
    <property type="evidence" value="ECO:0007669"/>
    <property type="project" value="UniProtKB-KW"/>
</dbReference>
<feature type="domain" description="DNA helicase Pif1-like DEAD-box helicase" evidence="2">
    <location>
        <begin position="52"/>
        <end position="274"/>
    </location>
</feature>
<evidence type="ECO:0000313" key="4">
    <source>
        <dbReference type="Proteomes" id="UP000015105"/>
    </source>
</evidence>
<dbReference type="PANTHER" id="PTHR10492:SF101">
    <property type="entry name" value="ATP-DEPENDENT DNA HELICASE"/>
    <property type="match status" value="1"/>
</dbReference>
<evidence type="ECO:0000256" key="1">
    <source>
        <dbReference type="RuleBase" id="RU363044"/>
    </source>
</evidence>
<reference evidence="3" key="5">
    <citation type="journal article" date="2021" name="G3 (Bethesda)">
        <title>Aegilops tauschii genome assembly Aet v5.0 features greater sequence contiguity and improved annotation.</title>
        <authorList>
            <person name="Wang L."/>
            <person name="Zhu T."/>
            <person name="Rodriguez J.C."/>
            <person name="Deal K.R."/>
            <person name="Dubcovsky J."/>
            <person name="McGuire P.E."/>
            <person name="Lux T."/>
            <person name="Spannagl M."/>
            <person name="Mayer K.F.X."/>
            <person name="Baldrich P."/>
            <person name="Meyers B.C."/>
            <person name="Huo N."/>
            <person name="Gu Y.Q."/>
            <person name="Zhou H."/>
            <person name="Devos K.M."/>
            <person name="Bennetzen J.L."/>
            <person name="Unver T."/>
            <person name="Budak H."/>
            <person name="Gulick P.J."/>
            <person name="Galiba G."/>
            <person name="Kalapos B."/>
            <person name="Nelson D.R."/>
            <person name="Li P."/>
            <person name="You F.M."/>
            <person name="Luo M.C."/>
            <person name="Dvorak J."/>
        </authorList>
    </citation>
    <scope>NUCLEOTIDE SEQUENCE [LARGE SCALE GENOMIC DNA]</scope>
    <source>
        <strain evidence="3">cv. AL8/78</strain>
    </source>
</reference>
<name>A0A453C561_AEGTS</name>
<protein>
    <recommendedName>
        <fullName evidence="1">ATP-dependent DNA helicase</fullName>
        <ecNumber evidence="1">5.6.2.3</ecNumber>
    </recommendedName>
</protein>
<dbReference type="STRING" id="200361.A0A453C561"/>
<dbReference type="GO" id="GO:0016787">
    <property type="term" value="F:hydrolase activity"/>
    <property type="evidence" value="ECO:0007669"/>
    <property type="project" value="UniProtKB-KW"/>
</dbReference>
<dbReference type="Proteomes" id="UP000015105">
    <property type="component" value="Chromosome 2D"/>
</dbReference>
<proteinExistence type="inferred from homology"/>
<dbReference type="GO" id="GO:0006310">
    <property type="term" value="P:DNA recombination"/>
    <property type="evidence" value="ECO:0007669"/>
    <property type="project" value="UniProtKB-KW"/>
</dbReference>
<keyword evidence="1" id="KW-0547">Nucleotide-binding</keyword>
<accession>A0A453C561</accession>
<dbReference type="EC" id="5.6.2.3" evidence="1"/>
<dbReference type="PANTHER" id="PTHR10492">
    <property type="match status" value="1"/>
</dbReference>
<keyword evidence="1" id="KW-0347">Helicase</keyword>
<organism evidence="3 4">
    <name type="scientific">Aegilops tauschii subsp. strangulata</name>
    <name type="common">Goatgrass</name>
    <dbReference type="NCBI Taxonomy" id="200361"/>
    <lineage>
        <taxon>Eukaryota</taxon>
        <taxon>Viridiplantae</taxon>
        <taxon>Streptophyta</taxon>
        <taxon>Embryophyta</taxon>
        <taxon>Tracheophyta</taxon>
        <taxon>Spermatophyta</taxon>
        <taxon>Magnoliopsida</taxon>
        <taxon>Liliopsida</taxon>
        <taxon>Poales</taxon>
        <taxon>Poaceae</taxon>
        <taxon>BOP clade</taxon>
        <taxon>Pooideae</taxon>
        <taxon>Triticodae</taxon>
        <taxon>Triticeae</taxon>
        <taxon>Triticinae</taxon>
        <taxon>Aegilops</taxon>
    </lineage>
</organism>
<evidence type="ECO:0000313" key="3">
    <source>
        <dbReference type="EnsemblPlants" id="AET2Gv20737900.10"/>
    </source>
</evidence>